<evidence type="ECO:0000256" key="1">
    <source>
        <dbReference type="SAM" id="MobiDB-lite"/>
    </source>
</evidence>
<name>A0ABQ0Q965_9PROT</name>
<reference evidence="2" key="1">
    <citation type="submission" date="2013-04" db="EMBL/GenBank/DDBJ databases">
        <title>The genome sequencing project of 58 acetic acid bacteria.</title>
        <authorList>
            <person name="Okamoto-Kainuma A."/>
            <person name="Ishikawa M."/>
            <person name="Umino S."/>
            <person name="Koizumi Y."/>
            <person name="Shiwa Y."/>
            <person name="Yoshikawa H."/>
            <person name="Matsutani M."/>
            <person name="Matsushita K."/>
        </authorList>
    </citation>
    <scope>NUCLEOTIDE SEQUENCE</scope>
    <source>
        <strain evidence="2">NRIC 0228</strain>
    </source>
</reference>
<accession>A0ABQ0Q965</accession>
<evidence type="ECO:0000313" key="2">
    <source>
        <dbReference type="EMBL" id="GBR09680.1"/>
    </source>
</evidence>
<protein>
    <submittedName>
        <fullName evidence="2">Uncharacterized protein</fullName>
    </submittedName>
</protein>
<keyword evidence="3" id="KW-1185">Reference proteome</keyword>
<dbReference type="EMBL" id="BAQW01000004">
    <property type="protein sequence ID" value="GBR09680.1"/>
    <property type="molecule type" value="Genomic_DNA"/>
</dbReference>
<feature type="region of interest" description="Disordered" evidence="1">
    <location>
        <begin position="18"/>
        <end position="43"/>
    </location>
</feature>
<gene>
    <name evidence="2" type="ORF">AA0228_0756</name>
</gene>
<evidence type="ECO:0000313" key="3">
    <source>
        <dbReference type="Proteomes" id="UP001061070"/>
    </source>
</evidence>
<proteinExistence type="predicted"/>
<sequence length="69" mass="7393">MMPALVRQQTIMHVEAAPNPAHSDKTRKVRSATSTSVPDIMGSKPFSQARAIADTPISAAEKVKVIPSH</sequence>
<dbReference type="Proteomes" id="UP001061070">
    <property type="component" value="Unassembled WGS sequence"/>
</dbReference>
<comment type="caution">
    <text evidence="2">The sequence shown here is derived from an EMBL/GenBank/DDBJ whole genome shotgun (WGS) entry which is preliminary data.</text>
</comment>
<organism evidence="2 3">
    <name type="scientific">Gluconobacter frateurii NRIC 0228</name>
    <dbReference type="NCBI Taxonomy" id="1307946"/>
    <lineage>
        <taxon>Bacteria</taxon>
        <taxon>Pseudomonadati</taxon>
        <taxon>Pseudomonadota</taxon>
        <taxon>Alphaproteobacteria</taxon>
        <taxon>Acetobacterales</taxon>
        <taxon>Acetobacteraceae</taxon>
        <taxon>Gluconobacter</taxon>
    </lineage>
</organism>